<dbReference type="OrthoDB" id="412788at2759"/>
<feature type="region of interest" description="Disordered" evidence="3">
    <location>
        <begin position="1"/>
        <end position="26"/>
    </location>
</feature>
<dbReference type="RefSeq" id="XP_033664425.1">
    <property type="nucleotide sequence ID" value="XM_033817851.1"/>
</dbReference>
<evidence type="ECO:0000256" key="1">
    <source>
        <dbReference type="ARBA" id="ARBA00023002"/>
    </source>
</evidence>
<reference evidence="4" key="1">
    <citation type="journal article" date="2020" name="Stud. Mycol.">
        <title>101 Dothideomycetes genomes: a test case for predicting lifestyles and emergence of pathogens.</title>
        <authorList>
            <person name="Haridas S."/>
            <person name="Albert R."/>
            <person name="Binder M."/>
            <person name="Bloem J."/>
            <person name="Labutti K."/>
            <person name="Salamov A."/>
            <person name="Andreopoulos B."/>
            <person name="Baker S."/>
            <person name="Barry K."/>
            <person name="Bills G."/>
            <person name="Bluhm B."/>
            <person name="Cannon C."/>
            <person name="Castanera R."/>
            <person name="Culley D."/>
            <person name="Daum C."/>
            <person name="Ezra D."/>
            <person name="Gonzalez J."/>
            <person name="Henrissat B."/>
            <person name="Kuo A."/>
            <person name="Liang C."/>
            <person name="Lipzen A."/>
            <person name="Lutzoni F."/>
            <person name="Magnuson J."/>
            <person name="Mondo S."/>
            <person name="Nolan M."/>
            <person name="Ohm R."/>
            <person name="Pangilinan J."/>
            <person name="Park H.-J."/>
            <person name="Ramirez L."/>
            <person name="Alfaro M."/>
            <person name="Sun H."/>
            <person name="Tritt A."/>
            <person name="Yoshinaga Y."/>
            <person name="Zwiers L.-H."/>
            <person name="Turgeon B."/>
            <person name="Goodwin S."/>
            <person name="Spatafora J."/>
            <person name="Crous P."/>
            <person name="Grigoriev I."/>
        </authorList>
    </citation>
    <scope>NUCLEOTIDE SEQUENCE</scope>
    <source>
        <strain evidence="4">ATCC 36951</strain>
    </source>
</reference>
<evidence type="ECO:0000313" key="5">
    <source>
        <dbReference type="Proteomes" id="UP000799537"/>
    </source>
</evidence>
<evidence type="ECO:0000256" key="3">
    <source>
        <dbReference type="SAM" id="MobiDB-lite"/>
    </source>
</evidence>
<evidence type="ECO:0000313" key="4">
    <source>
        <dbReference type="EMBL" id="KAF2163536.1"/>
    </source>
</evidence>
<comment type="similarity">
    <text evidence="2">Belongs to the asaB hydroxylase/desaturase family.</text>
</comment>
<dbReference type="AlphaFoldDB" id="A0A6A6CDM8"/>
<protein>
    <submittedName>
        <fullName evidence="4">Uncharacterized protein</fullName>
    </submittedName>
</protein>
<dbReference type="PANTHER" id="PTHR34598">
    <property type="entry name" value="BLL6449 PROTEIN"/>
    <property type="match status" value="1"/>
</dbReference>
<accession>A0A6A6CDM8</accession>
<evidence type="ECO:0000256" key="2">
    <source>
        <dbReference type="ARBA" id="ARBA00023604"/>
    </source>
</evidence>
<organism evidence="4 5">
    <name type="scientific">Zasmidium cellare ATCC 36951</name>
    <dbReference type="NCBI Taxonomy" id="1080233"/>
    <lineage>
        <taxon>Eukaryota</taxon>
        <taxon>Fungi</taxon>
        <taxon>Dikarya</taxon>
        <taxon>Ascomycota</taxon>
        <taxon>Pezizomycotina</taxon>
        <taxon>Dothideomycetes</taxon>
        <taxon>Dothideomycetidae</taxon>
        <taxon>Mycosphaerellales</taxon>
        <taxon>Mycosphaerellaceae</taxon>
        <taxon>Zasmidium</taxon>
    </lineage>
</organism>
<proteinExistence type="inferred from homology"/>
<keyword evidence="1" id="KW-0560">Oxidoreductase</keyword>
<gene>
    <name evidence="4" type="ORF">M409DRAFT_68456</name>
</gene>
<keyword evidence="5" id="KW-1185">Reference proteome</keyword>
<dbReference type="GO" id="GO:0016491">
    <property type="term" value="F:oxidoreductase activity"/>
    <property type="evidence" value="ECO:0007669"/>
    <property type="project" value="UniProtKB-KW"/>
</dbReference>
<dbReference type="NCBIfam" id="NF041278">
    <property type="entry name" value="CmcJ_NvfI_EfuI"/>
    <property type="match status" value="1"/>
</dbReference>
<sequence>MSSTTTVTRESAMIPDQQQSSLDQQARRHVKTTVNYWKSDADRTPAMDKSKPFLDRKMAFVRYQMDHEDVQPVLVHDIRGREDDFTLDKQGFQLCRRQIQTQSFTDEEHIKDSYYKEVENLLKETTGATKIHIYDHHIRSLSFEASLTAPPIEDSLDLPGPVRSVHIDDTPASARLVIRKNFPPSEAAHLLATPFSLINVWRPLAPVRKDPLALADARTVQPHGRVEALLPTPDGEDIAIYQIRASAEHRWWFVSEQRPEEVWLFKIFDSDDEGGFLGVPDTSFVERGTEGAEVRESVEVRCLCFFEGKGV</sequence>
<dbReference type="EMBL" id="ML993608">
    <property type="protein sequence ID" value="KAF2163536.1"/>
    <property type="molecule type" value="Genomic_DNA"/>
</dbReference>
<dbReference type="PANTHER" id="PTHR34598:SF3">
    <property type="entry name" value="OXIDOREDUCTASE AN1597"/>
    <property type="match status" value="1"/>
</dbReference>
<dbReference type="Proteomes" id="UP000799537">
    <property type="component" value="Unassembled WGS sequence"/>
</dbReference>
<dbReference type="InterPro" id="IPR044053">
    <property type="entry name" value="AsaB-like"/>
</dbReference>
<name>A0A6A6CDM8_ZASCE</name>
<dbReference type="GeneID" id="54571123"/>